<sequence>MRLICAAIFLAYYLSACGHKGPLFLPQTDEANRMTSSESEIERK</sequence>
<name>A0A1H5WHC1_9PROT</name>
<organism evidence="1 2">
    <name type="scientific">Nitrosomonas ureae</name>
    <dbReference type="NCBI Taxonomy" id="44577"/>
    <lineage>
        <taxon>Bacteria</taxon>
        <taxon>Pseudomonadati</taxon>
        <taxon>Pseudomonadota</taxon>
        <taxon>Betaproteobacteria</taxon>
        <taxon>Nitrosomonadales</taxon>
        <taxon>Nitrosomonadaceae</taxon>
        <taxon>Nitrosomonas</taxon>
    </lineage>
</organism>
<evidence type="ECO:0000313" key="1">
    <source>
        <dbReference type="EMBL" id="SEF98862.1"/>
    </source>
</evidence>
<dbReference type="RefSeq" id="WP_219817946.1">
    <property type="nucleotide sequence ID" value="NZ_FNUX01000018.1"/>
</dbReference>
<dbReference type="Proteomes" id="UP000236753">
    <property type="component" value="Unassembled WGS sequence"/>
</dbReference>
<accession>A0A1H5WHC1</accession>
<dbReference type="AlphaFoldDB" id="A0A1H5WHC1"/>
<evidence type="ECO:0008006" key="3">
    <source>
        <dbReference type="Google" id="ProtNLM"/>
    </source>
</evidence>
<evidence type="ECO:0000313" key="2">
    <source>
        <dbReference type="Proteomes" id="UP000236753"/>
    </source>
</evidence>
<protein>
    <recommendedName>
        <fullName evidence="3">Lipoprotein-attachment site-containing protein</fullName>
    </recommendedName>
</protein>
<gene>
    <name evidence="1" type="ORF">SAMN05216334_11862</name>
</gene>
<dbReference type="EMBL" id="FNUX01000018">
    <property type="protein sequence ID" value="SEF98862.1"/>
    <property type="molecule type" value="Genomic_DNA"/>
</dbReference>
<proteinExistence type="predicted"/>
<reference evidence="1 2" key="1">
    <citation type="submission" date="2016-10" db="EMBL/GenBank/DDBJ databases">
        <authorList>
            <person name="de Groot N.N."/>
        </authorList>
    </citation>
    <scope>NUCLEOTIDE SEQUENCE [LARGE SCALE GENOMIC DNA]</scope>
    <source>
        <strain evidence="1 2">Nm13</strain>
    </source>
</reference>